<organism evidence="2 3">
    <name type="scientific">Cytobacillus kochii</name>
    <dbReference type="NCBI Taxonomy" id="859143"/>
    <lineage>
        <taxon>Bacteria</taxon>
        <taxon>Bacillati</taxon>
        <taxon>Bacillota</taxon>
        <taxon>Bacilli</taxon>
        <taxon>Bacillales</taxon>
        <taxon>Bacillaceae</taxon>
        <taxon>Cytobacillus</taxon>
    </lineage>
</organism>
<name>A0A248TFL6_9BACI</name>
<dbReference type="EMBL" id="CP022983">
    <property type="protein sequence ID" value="ASV66976.1"/>
    <property type="molecule type" value="Genomic_DNA"/>
</dbReference>
<proteinExistence type="predicted"/>
<dbReference type="Proteomes" id="UP000215137">
    <property type="component" value="Chromosome"/>
</dbReference>
<keyword evidence="3" id="KW-1185">Reference proteome</keyword>
<dbReference type="Pfam" id="PF01425">
    <property type="entry name" value="Amidase"/>
    <property type="match status" value="2"/>
</dbReference>
<dbReference type="PANTHER" id="PTHR46310">
    <property type="entry name" value="AMIDASE 1"/>
    <property type="match status" value="1"/>
</dbReference>
<evidence type="ECO:0000313" key="2">
    <source>
        <dbReference type="EMBL" id="ASV66976.1"/>
    </source>
</evidence>
<accession>A0A248TFL6</accession>
<feature type="domain" description="Amidase" evidence="1">
    <location>
        <begin position="20"/>
        <end position="191"/>
    </location>
</feature>
<feature type="domain" description="Amidase" evidence="1">
    <location>
        <begin position="292"/>
        <end position="375"/>
    </location>
</feature>
<evidence type="ECO:0000313" key="3">
    <source>
        <dbReference type="Proteomes" id="UP000215137"/>
    </source>
</evidence>
<dbReference type="NCBIfam" id="NF006169">
    <property type="entry name" value="PRK08310.1"/>
    <property type="match status" value="1"/>
</dbReference>
<dbReference type="Gene3D" id="3.90.1300.10">
    <property type="entry name" value="Amidase signature (AS) domain"/>
    <property type="match status" value="1"/>
</dbReference>
<dbReference type="PANTHER" id="PTHR46310:SF7">
    <property type="entry name" value="AMIDASE 1"/>
    <property type="match status" value="1"/>
</dbReference>
<dbReference type="InterPro" id="IPR036928">
    <property type="entry name" value="AS_sf"/>
</dbReference>
<dbReference type="InterPro" id="IPR023631">
    <property type="entry name" value="Amidase_dom"/>
</dbReference>
<evidence type="ECO:0000259" key="1">
    <source>
        <dbReference type="Pfam" id="PF01425"/>
    </source>
</evidence>
<dbReference type="KEGG" id="bko:CKF48_06325"/>
<sequence>MKENASAFVKDNLILEPTGSGPLNGLTFAIKDVFEIENYKNTAGNPHWYHTHEPGQQHATVIESLLKNGARLQGTTHTDELMYSLNGENYHYGTPVNPRSPNRIPGGSSSGSAVAAASGLVDFAIGTDTGGSVRIPSSYCGIFGFRPTHGEVNMNGVIPLAKSFDTIGWMSQNLDTLLKVGEVLISNEEVKDNPFSHVYFAEEAWQLIDEENKEILLDSLNGVSKQVVNIAADGLAKWSELFRLIQGTEIWQAHGEWINEERPTFGPGIAERFQWTSTLNPSELPALLGKQNVIRGQLSSLLKEDGILVIPTAPGVAPLKNLPSEELEQYRNQLMQLTCIAGITGLPQVTIPFENKDGLPIGLSFIANHHQDIALIKWVREMMFAKRKVKR</sequence>
<dbReference type="AlphaFoldDB" id="A0A248TFL6"/>
<dbReference type="SUPFAM" id="SSF75304">
    <property type="entry name" value="Amidase signature (AS) enzymes"/>
    <property type="match status" value="1"/>
</dbReference>
<gene>
    <name evidence="2" type="ORF">CKF48_06325</name>
</gene>
<dbReference type="RefSeq" id="WP_095370551.1">
    <property type="nucleotide sequence ID" value="NZ_CP022983.1"/>
</dbReference>
<dbReference type="OrthoDB" id="9811471at2"/>
<reference evidence="2 3" key="1">
    <citation type="submission" date="2017-08" db="EMBL/GenBank/DDBJ databases">
        <title>Complete Genome Sequence of Bacillus kochii Oregon-R-modENCODE STRAIN BDGP4, isolated from Drosophila melanogaster gut.</title>
        <authorList>
            <person name="Wan K.H."/>
            <person name="Yu C."/>
            <person name="Park S."/>
            <person name="Hammonds A.S."/>
            <person name="Booth B.W."/>
            <person name="Celniker S.E."/>
        </authorList>
    </citation>
    <scope>NUCLEOTIDE SEQUENCE [LARGE SCALE GENOMIC DNA]</scope>
    <source>
        <strain evidence="2 3">BDGP4</strain>
    </source>
</reference>
<protein>
    <submittedName>
        <fullName evidence="2">Amidase</fullName>
    </submittedName>
</protein>